<dbReference type="EMBL" id="NMUH01003134">
    <property type="protein sequence ID" value="MQM03988.1"/>
    <property type="molecule type" value="Genomic_DNA"/>
</dbReference>
<gene>
    <name evidence="2" type="ORF">Taro_036791</name>
</gene>
<name>A0A843WAT5_COLES</name>
<evidence type="ECO:0000313" key="3">
    <source>
        <dbReference type="Proteomes" id="UP000652761"/>
    </source>
</evidence>
<proteinExistence type="predicted"/>
<feature type="compositionally biased region" description="Low complexity" evidence="1">
    <location>
        <begin position="38"/>
        <end position="52"/>
    </location>
</feature>
<feature type="region of interest" description="Disordered" evidence="1">
    <location>
        <begin position="19"/>
        <end position="79"/>
    </location>
</feature>
<feature type="compositionally biased region" description="Basic and acidic residues" evidence="1">
    <location>
        <begin position="19"/>
        <end position="34"/>
    </location>
</feature>
<evidence type="ECO:0000256" key="1">
    <source>
        <dbReference type="SAM" id="MobiDB-lite"/>
    </source>
</evidence>
<evidence type="ECO:0000313" key="2">
    <source>
        <dbReference type="EMBL" id="MQM03988.1"/>
    </source>
</evidence>
<dbReference type="AlphaFoldDB" id="A0A843WAT5"/>
<organism evidence="2 3">
    <name type="scientific">Colocasia esculenta</name>
    <name type="common">Wild taro</name>
    <name type="synonym">Arum esculentum</name>
    <dbReference type="NCBI Taxonomy" id="4460"/>
    <lineage>
        <taxon>Eukaryota</taxon>
        <taxon>Viridiplantae</taxon>
        <taxon>Streptophyta</taxon>
        <taxon>Embryophyta</taxon>
        <taxon>Tracheophyta</taxon>
        <taxon>Spermatophyta</taxon>
        <taxon>Magnoliopsida</taxon>
        <taxon>Liliopsida</taxon>
        <taxon>Araceae</taxon>
        <taxon>Aroideae</taxon>
        <taxon>Colocasieae</taxon>
        <taxon>Colocasia</taxon>
    </lineage>
</organism>
<dbReference type="Proteomes" id="UP000652761">
    <property type="component" value="Unassembled WGS sequence"/>
</dbReference>
<sequence>MVKRALALEAANEIVDKIRGKSGEGSSDRKRKYESGNAPKVQQAAKKAGKAPLPVDSQPKAVDRRVPSRTPGDTDGGDA</sequence>
<protein>
    <submittedName>
        <fullName evidence="2">Uncharacterized protein</fullName>
    </submittedName>
</protein>
<comment type="caution">
    <text evidence="2">The sequence shown here is derived from an EMBL/GenBank/DDBJ whole genome shotgun (WGS) entry which is preliminary data.</text>
</comment>
<keyword evidence="3" id="KW-1185">Reference proteome</keyword>
<accession>A0A843WAT5</accession>
<reference evidence="2" key="1">
    <citation type="submission" date="2017-07" db="EMBL/GenBank/DDBJ databases">
        <title>Taro Niue Genome Assembly and Annotation.</title>
        <authorList>
            <person name="Atibalentja N."/>
            <person name="Keating K."/>
            <person name="Fields C.J."/>
        </authorList>
    </citation>
    <scope>NUCLEOTIDE SEQUENCE</scope>
    <source>
        <strain evidence="2">Niue_2</strain>
        <tissue evidence="2">Leaf</tissue>
    </source>
</reference>